<dbReference type="Gene3D" id="3.40.50.920">
    <property type="match status" value="1"/>
</dbReference>
<dbReference type="SMART" id="SM00861">
    <property type="entry name" value="Transket_pyr"/>
    <property type="match status" value="1"/>
</dbReference>
<dbReference type="CDD" id="cd02012">
    <property type="entry name" value="TPP_TK"/>
    <property type="match status" value="1"/>
</dbReference>
<evidence type="ECO:0000256" key="6">
    <source>
        <dbReference type="ARBA" id="ARBA00022679"/>
    </source>
</evidence>
<dbReference type="PROSITE" id="PS00802">
    <property type="entry name" value="TRANSKETOLASE_2"/>
    <property type="match status" value="1"/>
</dbReference>
<dbReference type="Pfam" id="PF02779">
    <property type="entry name" value="Transket_pyr"/>
    <property type="match status" value="1"/>
</dbReference>
<dbReference type="InterPro" id="IPR005475">
    <property type="entry name" value="Transketolase-like_Pyr-bd"/>
</dbReference>
<dbReference type="Gene3D" id="3.40.50.970">
    <property type="match status" value="2"/>
</dbReference>
<evidence type="ECO:0000256" key="1">
    <source>
        <dbReference type="ARBA" id="ARBA00001946"/>
    </source>
</evidence>
<dbReference type="SUPFAM" id="SSF52922">
    <property type="entry name" value="TK C-terminal domain-like"/>
    <property type="match status" value="1"/>
</dbReference>
<evidence type="ECO:0000313" key="14">
    <source>
        <dbReference type="EMBL" id="MDK3072448.1"/>
    </source>
</evidence>
<evidence type="ECO:0000256" key="12">
    <source>
        <dbReference type="NCBIfam" id="TIGR00232"/>
    </source>
</evidence>
<evidence type="ECO:0000256" key="9">
    <source>
        <dbReference type="ARBA" id="ARBA00022842"/>
    </source>
</evidence>
<evidence type="ECO:0000256" key="4">
    <source>
        <dbReference type="ARBA" id="ARBA00011738"/>
    </source>
</evidence>
<comment type="cofactor">
    <cofactor evidence="1">
        <name>Mg(2+)</name>
        <dbReference type="ChEBI" id="CHEBI:18420"/>
    </cofactor>
</comment>
<dbReference type="EMBL" id="JASNJE010000004">
    <property type="protein sequence ID" value="MDK3072448.1"/>
    <property type="molecule type" value="Genomic_DNA"/>
</dbReference>
<name>A0ABT7FBG3_9RHOB</name>
<sequence length="672" mass="72974">MDLTALRTANPDHWAKASAIRALTLDAVAAANSGHSGMPMGMADVATVLFEKHLKFDASAPNWPDRDRFILSAGHGSMLLYSLLHLTGYADMTLEEIRNFRQWGARTAGHPEYGHASGIETTTGPLGQGISNAVGFAMAEEIQRARYGRNIVDHFTYVIAGDGCLMEGVSQEAIGLAGRHQLGKLIVLWDNNNITIDGTVDLSDRTNQVMRFKASGWHVIEIDGHDPQAIDEALTAARKTRKPSMIACKTHIALGHAAQDTSKGHGALTDPDQLRAAKEAYGWTTGPFVVPDEVKKSWEDIGARGAAARAEWEDRLSALSERRRSEFNRAYALEVPKRLAATIRALKKQASEAAHNVATRKSSEMVLEIVNPVMTETVGGSADLTGSNNTKTGDMGVFDPENRKGRYIYWGIREHGMAAAMNGMVLHGGIRAYGGTFMCFTDYARPSMRLAALMKIPTVFVMTHDSIGLGEDGPTHQPVEHLAISRATPNTMVFRPADTVETAEAWELALTSTETPSVLSLTRQGLPTVRLEHKQRNLTAQGAYVLAEADAKRQVILIATGSEVSVALAARDILEGQGIGTRVVSMPCMELFAQQDETYRKRILPVGPVRVGIEAGVRQGWDRWLLGERGREHKAGFIGMDSFGASAPAEELFEKFGITAEATVAKVRSLLG</sequence>
<dbReference type="InterPro" id="IPR005474">
    <property type="entry name" value="Transketolase_N"/>
</dbReference>
<gene>
    <name evidence="14" type="primary">tkt</name>
    <name evidence="14" type="ORF">QO034_04920</name>
</gene>
<evidence type="ECO:0000256" key="7">
    <source>
        <dbReference type="ARBA" id="ARBA00022723"/>
    </source>
</evidence>
<evidence type="ECO:0000256" key="10">
    <source>
        <dbReference type="ARBA" id="ARBA00023052"/>
    </source>
</evidence>
<dbReference type="PANTHER" id="PTHR43522">
    <property type="entry name" value="TRANSKETOLASE"/>
    <property type="match status" value="1"/>
</dbReference>
<comment type="caution">
    <text evidence="14">The sequence shown here is derived from an EMBL/GenBank/DDBJ whole genome shotgun (WGS) entry which is preliminary data.</text>
</comment>
<proteinExistence type="inferred from homology"/>
<dbReference type="RefSeq" id="WP_284484389.1">
    <property type="nucleotide sequence ID" value="NZ_JASNJE010000004.1"/>
</dbReference>
<organism evidence="14 15">
    <name type="scientific">Sedimentitalea xiamensis</name>
    <dbReference type="NCBI Taxonomy" id="3050037"/>
    <lineage>
        <taxon>Bacteria</taxon>
        <taxon>Pseudomonadati</taxon>
        <taxon>Pseudomonadota</taxon>
        <taxon>Alphaproteobacteria</taxon>
        <taxon>Rhodobacterales</taxon>
        <taxon>Paracoccaceae</taxon>
        <taxon>Sedimentitalea</taxon>
    </lineage>
</organism>
<dbReference type="InterPro" id="IPR020826">
    <property type="entry name" value="Transketolase_BS"/>
</dbReference>
<reference evidence="14 15" key="1">
    <citation type="submission" date="2023-05" db="EMBL/GenBank/DDBJ databases">
        <title>Sedimentitalea sp. nov. JM2-8.</title>
        <authorList>
            <person name="Huang J."/>
        </authorList>
    </citation>
    <scope>NUCLEOTIDE SEQUENCE [LARGE SCALE GENOMIC DNA]</scope>
    <source>
        <strain evidence="14 15">JM2-8</strain>
    </source>
</reference>
<dbReference type="EC" id="2.2.1.1" evidence="5 12"/>
<keyword evidence="15" id="KW-1185">Reference proteome</keyword>
<dbReference type="InterPro" id="IPR029061">
    <property type="entry name" value="THDP-binding"/>
</dbReference>
<dbReference type="SUPFAM" id="SSF52518">
    <property type="entry name" value="Thiamin diphosphate-binding fold (THDP-binding)"/>
    <property type="match status" value="2"/>
</dbReference>
<evidence type="ECO:0000313" key="15">
    <source>
        <dbReference type="Proteomes" id="UP001227126"/>
    </source>
</evidence>
<comment type="catalytic activity">
    <reaction evidence="11">
        <text>D-sedoheptulose 7-phosphate + D-glyceraldehyde 3-phosphate = aldehydo-D-ribose 5-phosphate + D-xylulose 5-phosphate</text>
        <dbReference type="Rhea" id="RHEA:10508"/>
        <dbReference type="ChEBI" id="CHEBI:57483"/>
        <dbReference type="ChEBI" id="CHEBI:57737"/>
        <dbReference type="ChEBI" id="CHEBI:58273"/>
        <dbReference type="ChEBI" id="CHEBI:59776"/>
        <dbReference type="EC" id="2.2.1.1"/>
    </reaction>
</comment>
<dbReference type="NCBIfam" id="TIGR00232">
    <property type="entry name" value="tktlase_bact"/>
    <property type="match status" value="1"/>
</dbReference>
<dbReference type="InterPro" id="IPR005478">
    <property type="entry name" value="Transketolase_bac-like"/>
</dbReference>
<comment type="subunit">
    <text evidence="4">Homodimer.</text>
</comment>
<dbReference type="Proteomes" id="UP001227126">
    <property type="component" value="Unassembled WGS sequence"/>
</dbReference>
<evidence type="ECO:0000256" key="11">
    <source>
        <dbReference type="ARBA" id="ARBA00049473"/>
    </source>
</evidence>
<evidence type="ECO:0000256" key="8">
    <source>
        <dbReference type="ARBA" id="ARBA00022837"/>
    </source>
</evidence>
<dbReference type="Pfam" id="PF22613">
    <property type="entry name" value="Transketolase_C_1"/>
    <property type="match status" value="1"/>
</dbReference>
<dbReference type="InterPro" id="IPR055152">
    <property type="entry name" value="Transketolase-like_C_2"/>
</dbReference>
<dbReference type="CDD" id="cd07033">
    <property type="entry name" value="TPP_PYR_DXS_TK_like"/>
    <property type="match status" value="1"/>
</dbReference>
<evidence type="ECO:0000256" key="2">
    <source>
        <dbReference type="ARBA" id="ARBA00001964"/>
    </source>
</evidence>
<keyword evidence="7" id="KW-0479">Metal-binding</keyword>
<keyword evidence="6 14" id="KW-0808">Transferase</keyword>
<protein>
    <recommendedName>
        <fullName evidence="5 12">Transketolase</fullName>
        <ecNumber evidence="5 12">2.2.1.1</ecNumber>
    </recommendedName>
</protein>
<keyword evidence="8" id="KW-0106">Calcium</keyword>
<comment type="cofactor">
    <cofactor evidence="2">
        <name>thiamine diphosphate</name>
        <dbReference type="ChEBI" id="CHEBI:58937"/>
    </cofactor>
</comment>
<evidence type="ECO:0000256" key="5">
    <source>
        <dbReference type="ARBA" id="ARBA00013152"/>
    </source>
</evidence>
<dbReference type="PANTHER" id="PTHR43522:SF2">
    <property type="entry name" value="TRANSKETOLASE 1-RELATED"/>
    <property type="match status" value="1"/>
</dbReference>
<dbReference type="InterPro" id="IPR009014">
    <property type="entry name" value="Transketo_C/PFOR_II"/>
</dbReference>
<keyword evidence="9" id="KW-0460">Magnesium</keyword>
<evidence type="ECO:0000259" key="13">
    <source>
        <dbReference type="SMART" id="SM00861"/>
    </source>
</evidence>
<dbReference type="InterPro" id="IPR033247">
    <property type="entry name" value="Transketolase_fam"/>
</dbReference>
<evidence type="ECO:0000256" key="3">
    <source>
        <dbReference type="ARBA" id="ARBA00007131"/>
    </source>
</evidence>
<feature type="domain" description="Transketolase-like pyrimidine-binding" evidence="13">
    <location>
        <begin position="357"/>
        <end position="528"/>
    </location>
</feature>
<keyword evidence="10" id="KW-0786">Thiamine pyrophosphate</keyword>
<accession>A0ABT7FBG3</accession>
<dbReference type="GO" id="GO:0004802">
    <property type="term" value="F:transketolase activity"/>
    <property type="evidence" value="ECO:0007669"/>
    <property type="project" value="UniProtKB-EC"/>
</dbReference>
<comment type="similarity">
    <text evidence="3">Belongs to the transketolase family.</text>
</comment>
<dbReference type="Pfam" id="PF00456">
    <property type="entry name" value="Transketolase_N"/>
    <property type="match status" value="1"/>
</dbReference>